<dbReference type="EnsemblProtists" id="EKX34856">
    <property type="protein sequence ID" value="EKX34856"/>
    <property type="gene ID" value="GUITHDRAFT_119041"/>
</dbReference>
<dbReference type="Proteomes" id="UP000011087">
    <property type="component" value="Unassembled WGS sequence"/>
</dbReference>
<reference evidence="1 3" key="1">
    <citation type="journal article" date="2012" name="Nature">
        <title>Algal genomes reveal evolutionary mosaicism and the fate of nucleomorphs.</title>
        <authorList>
            <consortium name="DOE Joint Genome Institute"/>
            <person name="Curtis B.A."/>
            <person name="Tanifuji G."/>
            <person name="Burki F."/>
            <person name="Gruber A."/>
            <person name="Irimia M."/>
            <person name="Maruyama S."/>
            <person name="Arias M.C."/>
            <person name="Ball S.G."/>
            <person name="Gile G.H."/>
            <person name="Hirakawa Y."/>
            <person name="Hopkins J.F."/>
            <person name="Kuo A."/>
            <person name="Rensing S.A."/>
            <person name="Schmutz J."/>
            <person name="Symeonidi A."/>
            <person name="Elias M."/>
            <person name="Eveleigh R.J."/>
            <person name="Herman E.K."/>
            <person name="Klute M.J."/>
            <person name="Nakayama T."/>
            <person name="Obornik M."/>
            <person name="Reyes-Prieto A."/>
            <person name="Armbrust E.V."/>
            <person name="Aves S.J."/>
            <person name="Beiko R.G."/>
            <person name="Coutinho P."/>
            <person name="Dacks J.B."/>
            <person name="Durnford D.G."/>
            <person name="Fast N.M."/>
            <person name="Green B.R."/>
            <person name="Grisdale C.J."/>
            <person name="Hempel F."/>
            <person name="Henrissat B."/>
            <person name="Hoppner M.P."/>
            <person name="Ishida K."/>
            <person name="Kim E."/>
            <person name="Koreny L."/>
            <person name="Kroth P.G."/>
            <person name="Liu Y."/>
            <person name="Malik S.B."/>
            <person name="Maier U.G."/>
            <person name="McRose D."/>
            <person name="Mock T."/>
            <person name="Neilson J.A."/>
            <person name="Onodera N.T."/>
            <person name="Poole A.M."/>
            <person name="Pritham E.J."/>
            <person name="Richards T.A."/>
            <person name="Rocap G."/>
            <person name="Roy S.W."/>
            <person name="Sarai C."/>
            <person name="Schaack S."/>
            <person name="Shirato S."/>
            <person name="Slamovits C.H."/>
            <person name="Spencer D.F."/>
            <person name="Suzuki S."/>
            <person name="Worden A.Z."/>
            <person name="Zauner S."/>
            <person name="Barry K."/>
            <person name="Bell C."/>
            <person name="Bharti A.K."/>
            <person name="Crow J.A."/>
            <person name="Grimwood J."/>
            <person name="Kramer R."/>
            <person name="Lindquist E."/>
            <person name="Lucas S."/>
            <person name="Salamov A."/>
            <person name="McFadden G.I."/>
            <person name="Lane C.E."/>
            <person name="Keeling P.J."/>
            <person name="Gray M.W."/>
            <person name="Grigoriev I.V."/>
            <person name="Archibald J.M."/>
        </authorList>
    </citation>
    <scope>NUCLEOTIDE SEQUENCE</scope>
    <source>
        <strain evidence="1 3">CCMP2712</strain>
    </source>
</reference>
<accession>L1IF34</accession>
<evidence type="ECO:0000313" key="2">
    <source>
        <dbReference type="EnsemblProtists" id="EKX34856"/>
    </source>
</evidence>
<dbReference type="GeneID" id="17291570"/>
<sequence>MGISFLDGDSNKQLGHGIRQKVIESHVDVYILYTKDIFRQLQANVLSGVVQLSNTVELHWQLEFKQWLLQLRGKPKTRCLAAAEEAPLRLNVEIQDTCNAVLFLSEIMQTDWAQ</sequence>
<dbReference type="EMBL" id="JH993102">
    <property type="protein sequence ID" value="EKX34856.1"/>
    <property type="molecule type" value="Genomic_DNA"/>
</dbReference>
<dbReference type="PaxDb" id="55529-EKX34856"/>
<name>L1IF34_GUITC</name>
<dbReference type="HOGENOM" id="CLU_2125812_0_0_1"/>
<protein>
    <submittedName>
        <fullName evidence="1 2">Uncharacterized protein</fullName>
    </submittedName>
</protein>
<evidence type="ECO:0000313" key="3">
    <source>
        <dbReference type="Proteomes" id="UP000011087"/>
    </source>
</evidence>
<evidence type="ECO:0000313" key="1">
    <source>
        <dbReference type="EMBL" id="EKX34856.1"/>
    </source>
</evidence>
<dbReference type="AlphaFoldDB" id="L1IF34"/>
<organism evidence="1">
    <name type="scientific">Guillardia theta (strain CCMP2712)</name>
    <name type="common">Cryptophyte</name>
    <dbReference type="NCBI Taxonomy" id="905079"/>
    <lineage>
        <taxon>Eukaryota</taxon>
        <taxon>Cryptophyceae</taxon>
        <taxon>Pyrenomonadales</taxon>
        <taxon>Geminigeraceae</taxon>
        <taxon>Guillardia</taxon>
    </lineage>
</organism>
<dbReference type="RefSeq" id="XP_005821836.1">
    <property type="nucleotide sequence ID" value="XM_005821779.1"/>
</dbReference>
<gene>
    <name evidence="1" type="ORF">GUITHDRAFT_119041</name>
</gene>
<reference evidence="2" key="3">
    <citation type="submission" date="2016-03" db="UniProtKB">
        <authorList>
            <consortium name="EnsemblProtists"/>
        </authorList>
    </citation>
    <scope>IDENTIFICATION</scope>
</reference>
<dbReference type="KEGG" id="gtt:GUITHDRAFT_119041"/>
<keyword evidence="3" id="KW-1185">Reference proteome</keyword>
<proteinExistence type="predicted"/>
<reference evidence="3" key="2">
    <citation type="submission" date="2012-11" db="EMBL/GenBank/DDBJ databases">
        <authorList>
            <person name="Kuo A."/>
            <person name="Curtis B.A."/>
            <person name="Tanifuji G."/>
            <person name="Burki F."/>
            <person name="Gruber A."/>
            <person name="Irimia M."/>
            <person name="Maruyama S."/>
            <person name="Arias M.C."/>
            <person name="Ball S.G."/>
            <person name="Gile G.H."/>
            <person name="Hirakawa Y."/>
            <person name="Hopkins J.F."/>
            <person name="Rensing S.A."/>
            <person name="Schmutz J."/>
            <person name="Symeonidi A."/>
            <person name="Elias M."/>
            <person name="Eveleigh R.J."/>
            <person name="Herman E.K."/>
            <person name="Klute M.J."/>
            <person name="Nakayama T."/>
            <person name="Obornik M."/>
            <person name="Reyes-Prieto A."/>
            <person name="Armbrust E.V."/>
            <person name="Aves S.J."/>
            <person name="Beiko R.G."/>
            <person name="Coutinho P."/>
            <person name="Dacks J.B."/>
            <person name="Durnford D.G."/>
            <person name="Fast N.M."/>
            <person name="Green B.R."/>
            <person name="Grisdale C."/>
            <person name="Hempe F."/>
            <person name="Henrissat B."/>
            <person name="Hoppner M.P."/>
            <person name="Ishida K.-I."/>
            <person name="Kim E."/>
            <person name="Koreny L."/>
            <person name="Kroth P.G."/>
            <person name="Liu Y."/>
            <person name="Malik S.-B."/>
            <person name="Maier U.G."/>
            <person name="McRose D."/>
            <person name="Mock T."/>
            <person name="Neilson J.A."/>
            <person name="Onodera N.T."/>
            <person name="Poole A.M."/>
            <person name="Pritham E.J."/>
            <person name="Richards T.A."/>
            <person name="Rocap G."/>
            <person name="Roy S.W."/>
            <person name="Sarai C."/>
            <person name="Schaack S."/>
            <person name="Shirato S."/>
            <person name="Slamovits C.H."/>
            <person name="Spencer D.F."/>
            <person name="Suzuki S."/>
            <person name="Worden A.Z."/>
            <person name="Zauner S."/>
            <person name="Barry K."/>
            <person name="Bell C."/>
            <person name="Bharti A.K."/>
            <person name="Crow J.A."/>
            <person name="Grimwood J."/>
            <person name="Kramer R."/>
            <person name="Lindquist E."/>
            <person name="Lucas S."/>
            <person name="Salamov A."/>
            <person name="McFadden G.I."/>
            <person name="Lane C.E."/>
            <person name="Keeling P.J."/>
            <person name="Gray M.W."/>
            <person name="Grigoriev I.V."/>
            <person name="Archibald J.M."/>
        </authorList>
    </citation>
    <scope>NUCLEOTIDE SEQUENCE</scope>
    <source>
        <strain evidence="3">CCMP2712</strain>
    </source>
</reference>